<dbReference type="EMBL" id="LR798243">
    <property type="protein sequence ID" value="CAB5215209.1"/>
    <property type="molecule type" value="Genomic_DNA"/>
</dbReference>
<dbReference type="InterPro" id="IPR004518">
    <property type="entry name" value="MazG-like_dom"/>
</dbReference>
<evidence type="ECO:0000259" key="1">
    <source>
        <dbReference type="Pfam" id="PF03819"/>
    </source>
</evidence>
<protein>
    <submittedName>
        <fullName evidence="2">NTP pyrophosphohydrolase MazG, putative catalytic core</fullName>
    </submittedName>
</protein>
<reference evidence="2" key="1">
    <citation type="submission" date="2020-05" db="EMBL/GenBank/DDBJ databases">
        <authorList>
            <person name="Chiriac C."/>
            <person name="Salcher M."/>
            <person name="Ghai R."/>
            <person name="Kavagutti S V."/>
        </authorList>
    </citation>
    <scope>NUCLEOTIDE SEQUENCE</scope>
</reference>
<keyword evidence="2" id="KW-0378">Hydrolase</keyword>
<gene>
    <name evidence="2" type="ORF">UFOVP190_449</name>
</gene>
<feature type="domain" description="NTP pyrophosphohydrolase MazG-like" evidence="1">
    <location>
        <begin position="9"/>
        <end position="64"/>
    </location>
</feature>
<evidence type="ECO:0000313" key="2">
    <source>
        <dbReference type="EMBL" id="CAB5215209.1"/>
    </source>
</evidence>
<dbReference type="Pfam" id="PF03819">
    <property type="entry name" value="MazG"/>
    <property type="match status" value="1"/>
</dbReference>
<accession>A0A6J7WH94</accession>
<sequence>MINGKMNETLVILQEECAEVIQEVSKCFRFGIDSMHKDGIVHRAKLEMEIGDMLAMVDILLNQGVITQKNLDLAKQNKVNKLKIYSSIYED</sequence>
<organism evidence="2">
    <name type="scientific">uncultured Caudovirales phage</name>
    <dbReference type="NCBI Taxonomy" id="2100421"/>
    <lineage>
        <taxon>Viruses</taxon>
        <taxon>Duplodnaviria</taxon>
        <taxon>Heunggongvirae</taxon>
        <taxon>Uroviricota</taxon>
        <taxon>Caudoviricetes</taxon>
        <taxon>Peduoviridae</taxon>
        <taxon>Maltschvirus</taxon>
        <taxon>Maltschvirus maltsch</taxon>
    </lineage>
</organism>
<dbReference type="GO" id="GO:0016787">
    <property type="term" value="F:hydrolase activity"/>
    <property type="evidence" value="ECO:0007669"/>
    <property type="project" value="UniProtKB-KW"/>
</dbReference>
<name>A0A6J7WH94_9CAUD</name>
<proteinExistence type="predicted"/>